<protein>
    <recommendedName>
        <fullName evidence="3">Phospholipase D</fullName>
    </recommendedName>
    <alternativeName>
        <fullName evidence="5">Choline phosphatase</fullName>
    </alternativeName>
</protein>
<dbReference type="PANTHER" id="PTHR21248:SF12">
    <property type="entry name" value="CARDIOLIPIN SYNTHASE C"/>
    <property type="match status" value="1"/>
</dbReference>
<organism evidence="7 8">
    <name type="scientific">Craurococcus roseus</name>
    <dbReference type="NCBI Taxonomy" id="77585"/>
    <lineage>
        <taxon>Bacteria</taxon>
        <taxon>Pseudomonadati</taxon>
        <taxon>Pseudomonadota</taxon>
        <taxon>Alphaproteobacteria</taxon>
        <taxon>Acetobacterales</taxon>
        <taxon>Acetobacteraceae</taxon>
        <taxon>Craurococcus</taxon>
    </lineage>
</organism>
<accession>A0ABP3PTC2</accession>
<comment type="function">
    <text evidence="1">Could be a virulence factor.</text>
</comment>
<sequence length="491" mass="52804">MDDPGVAARHGMAPAGAPESIPVLDAPGAAGVSLVPDNRAAFALRARSARAAAETLDLQYYTWNEDVTGALLAREVLGAADRGVRVRVLLDDLYVRGNERALMALAEHPSVEIRLYNPFRVRTWGTLGAAVDFLLASYRLNHRMHNKAWIADGRLFVGGGRNIGDEYFDAAKQFNFRDLDLVVEGVSAAEAVAQFDRYWHSVRARALEALAAAAAVRKRADKPGGLPGLRRRLEASAVGQEGAEYLAQSAAGPDLAALLADGRVLVPVDRVRIAADPPRKGLGRRRAPGMLAEVRAAIGAARREALIVSPYFVPGRRGAKLLAGLVRRGVRVVVVTNSLAATDVLAVHGGYARRRRRLLRAGVELRELKRGGQEGASLLGSGGNASLHTKAFCVDGELAFVGSFNFDPRSAHLNTEMGTFVRHPAVAERLRGEIERLSDPARSWVVRLDDAGLLVWEDGSAGGPVHGEPGTTLTRRVLARVLGWLPIEPYL</sequence>
<dbReference type="RefSeq" id="WP_343893744.1">
    <property type="nucleotide sequence ID" value="NZ_BAAAFZ010000008.1"/>
</dbReference>
<dbReference type="SMART" id="SM00155">
    <property type="entry name" value="PLDc"/>
    <property type="match status" value="2"/>
</dbReference>
<evidence type="ECO:0000256" key="5">
    <source>
        <dbReference type="ARBA" id="ARBA00029594"/>
    </source>
</evidence>
<evidence type="ECO:0000259" key="6">
    <source>
        <dbReference type="PROSITE" id="PS50035"/>
    </source>
</evidence>
<gene>
    <name evidence="7" type="ORF">GCM10009416_06760</name>
</gene>
<feature type="domain" description="PLD phosphodiesterase" evidence="6">
    <location>
        <begin position="140"/>
        <end position="167"/>
    </location>
</feature>
<dbReference type="PANTHER" id="PTHR21248">
    <property type="entry name" value="CARDIOLIPIN SYNTHASE"/>
    <property type="match status" value="1"/>
</dbReference>
<proteinExistence type="predicted"/>
<evidence type="ECO:0000256" key="1">
    <source>
        <dbReference type="ARBA" id="ARBA00003145"/>
    </source>
</evidence>
<evidence type="ECO:0000256" key="4">
    <source>
        <dbReference type="ARBA" id="ARBA00022525"/>
    </source>
</evidence>
<evidence type="ECO:0000313" key="7">
    <source>
        <dbReference type="EMBL" id="GAA0570832.1"/>
    </source>
</evidence>
<evidence type="ECO:0000256" key="3">
    <source>
        <dbReference type="ARBA" id="ARBA00018392"/>
    </source>
</evidence>
<keyword evidence="8" id="KW-1185">Reference proteome</keyword>
<comment type="subcellular location">
    <subcellularLocation>
        <location evidence="2">Secreted</location>
    </subcellularLocation>
</comment>
<reference evidence="8" key="1">
    <citation type="journal article" date="2019" name="Int. J. Syst. Evol. Microbiol.">
        <title>The Global Catalogue of Microorganisms (GCM) 10K type strain sequencing project: providing services to taxonomists for standard genome sequencing and annotation.</title>
        <authorList>
            <consortium name="The Broad Institute Genomics Platform"/>
            <consortium name="The Broad Institute Genome Sequencing Center for Infectious Disease"/>
            <person name="Wu L."/>
            <person name="Ma J."/>
        </authorList>
    </citation>
    <scope>NUCLEOTIDE SEQUENCE [LARGE SCALE GENOMIC DNA]</scope>
    <source>
        <strain evidence="8">JCM 9933</strain>
    </source>
</reference>
<dbReference type="PROSITE" id="PS50035">
    <property type="entry name" value="PLD"/>
    <property type="match status" value="2"/>
</dbReference>
<evidence type="ECO:0000313" key="8">
    <source>
        <dbReference type="Proteomes" id="UP001501588"/>
    </source>
</evidence>
<dbReference type="Proteomes" id="UP001501588">
    <property type="component" value="Unassembled WGS sequence"/>
</dbReference>
<dbReference type="Pfam" id="PF13091">
    <property type="entry name" value="PLDc_2"/>
    <property type="match status" value="2"/>
</dbReference>
<feature type="domain" description="PLD phosphodiesterase" evidence="6">
    <location>
        <begin position="383"/>
        <end position="410"/>
    </location>
</feature>
<evidence type="ECO:0000256" key="2">
    <source>
        <dbReference type="ARBA" id="ARBA00004613"/>
    </source>
</evidence>
<dbReference type="SUPFAM" id="SSF56024">
    <property type="entry name" value="Phospholipase D/nuclease"/>
    <property type="match status" value="2"/>
</dbReference>
<dbReference type="CDD" id="cd09113">
    <property type="entry name" value="PLDc_ymdC_like_2"/>
    <property type="match status" value="1"/>
</dbReference>
<name>A0ABP3PTC2_9PROT</name>
<dbReference type="CDD" id="cd09111">
    <property type="entry name" value="PLDc_ymdC_like_1"/>
    <property type="match status" value="1"/>
</dbReference>
<dbReference type="EMBL" id="BAAAFZ010000008">
    <property type="protein sequence ID" value="GAA0570832.1"/>
    <property type="molecule type" value="Genomic_DNA"/>
</dbReference>
<dbReference type="Gene3D" id="3.30.870.10">
    <property type="entry name" value="Endonuclease Chain A"/>
    <property type="match status" value="2"/>
</dbReference>
<keyword evidence="4" id="KW-0964">Secreted</keyword>
<dbReference type="InterPro" id="IPR001736">
    <property type="entry name" value="PLipase_D/transphosphatidylase"/>
</dbReference>
<comment type="caution">
    <text evidence="7">The sequence shown here is derived from an EMBL/GenBank/DDBJ whole genome shotgun (WGS) entry which is preliminary data.</text>
</comment>
<dbReference type="InterPro" id="IPR025202">
    <property type="entry name" value="PLD-like_dom"/>
</dbReference>